<evidence type="ECO:0000313" key="2">
    <source>
        <dbReference type="EMBL" id="KAA3157975.1"/>
    </source>
</evidence>
<protein>
    <submittedName>
        <fullName evidence="2">Uncharacterized protein</fullName>
    </submittedName>
</protein>
<evidence type="ECO:0000313" key="3">
    <source>
        <dbReference type="Proteomes" id="UP000324870"/>
    </source>
</evidence>
<name>A0ABQ6S0J2_9BACT</name>
<dbReference type="RefSeq" id="WP_130063898.1">
    <property type="nucleotide sequence ID" value="NZ_RCXA01000038.1"/>
</dbReference>
<proteinExistence type="predicted"/>
<organism evidence="2 3">
    <name type="scientific">Alistipes finegoldii</name>
    <dbReference type="NCBI Taxonomy" id="214856"/>
    <lineage>
        <taxon>Bacteria</taxon>
        <taxon>Pseudomonadati</taxon>
        <taxon>Bacteroidota</taxon>
        <taxon>Bacteroidia</taxon>
        <taxon>Bacteroidales</taxon>
        <taxon>Rikenellaceae</taxon>
        <taxon>Alistipes</taxon>
    </lineage>
</organism>
<gene>
    <name evidence="2" type="ORF">F2A26_13190</name>
</gene>
<evidence type="ECO:0000256" key="1">
    <source>
        <dbReference type="SAM" id="MobiDB-lite"/>
    </source>
</evidence>
<accession>A0ABQ6S0J2</accession>
<feature type="region of interest" description="Disordered" evidence="1">
    <location>
        <begin position="183"/>
        <end position="205"/>
    </location>
</feature>
<comment type="caution">
    <text evidence="2">The sequence shown here is derived from an EMBL/GenBank/DDBJ whole genome shotgun (WGS) entry which is preliminary data.</text>
</comment>
<dbReference type="Proteomes" id="UP000324870">
    <property type="component" value="Unassembled WGS sequence"/>
</dbReference>
<reference evidence="2 3" key="1">
    <citation type="journal article" date="2019" name="Nat. Med.">
        <title>A library of human gut bacterial isolates paired with longitudinal multiomics data enables mechanistic microbiome research.</title>
        <authorList>
            <person name="Poyet M."/>
            <person name="Groussin M."/>
            <person name="Gibbons S.M."/>
            <person name="Avila-Pacheco J."/>
            <person name="Jiang X."/>
            <person name="Kearney S.M."/>
            <person name="Perrotta A.R."/>
            <person name="Berdy B."/>
            <person name="Zhao S."/>
            <person name="Lieberman T.D."/>
            <person name="Swanson P.K."/>
            <person name="Smith M."/>
            <person name="Roesemann S."/>
            <person name="Alexander J.E."/>
            <person name="Rich S.A."/>
            <person name="Livny J."/>
            <person name="Vlamakis H."/>
            <person name="Clish C."/>
            <person name="Bullock K."/>
            <person name="Deik A."/>
            <person name="Scott J."/>
            <person name="Pierce K.A."/>
            <person name="Xavier R.J."/>
            <person name="Alm E.J."/>
        </authorList>
    </citation>
    <scope>NUCLEOTIDE SEQUENCE [LARGE SCALE GENOMIC DNA]</scope>
    <source>
        <strain evidence="2 3">BIOML-A1</strain>
    </source>
</reference>
<dbReference type="EMBL" id="VVND01000027">
    <property type="protein sequence ID" value="KAA3157975.1"/>
    <property type="molecule type" value="Genomic_DNA"/>
</dbReference>
<sequence length="547" mass="59724">MKRIRIGKDIKIHWPILTNGEQVTLEGRDLHLVLHLPSCMETPLHFEPQGNIAVFTISGNMQKQLGAYRLTMWENKDKSGQTAVDYCDAFELVPTTCMEGGNDNNLTTETVNLDSSDLIVGLPGPSAYDLYKKHNPDAEISEEEYANAPIDAADAANEAAKAANEAVDKIGDINEALAGKVDKEEGKGLSSNDYTDDDKEKLDGLSNYDDTEIRVQLSEKASKEEVADAAEKTLSDANYHTDERIEETKSEIATGLLEFGQEVGKAISDGDATTLQSAQKYTDDAIDAIPTPDVSGQIEQHNTSPTAHPDIREILNTCVGLPEFNSETYELTFTTIAGAKLIVDLPIEQMGLEYNEETRAIEFINADGSISSIPVSDFVKVYVGSIGPEIQIAVEGSEIRATLLNNTVSWDKLTLTLQEVIEGKADRTEIPTKVSELENDSEFVTAKEIDPELRKTSFEVVAHSDCTLEERVAQLESLLVRMLSGDVLIPELQVKKLGIWGGNNIVVTGAGAPSKAPDRAGQFYIDTKNNAVYHSVGNNAVSDWKNN</sequence>
<keyword evidence="3" id="KW-1185">Reference proteome</keyword>